<dbReference type="NCBIfam" id="NF003339">
    <property type="entry name" value="PRK04351.1"/>
    <property type="match status" value="1"/>
</dbReference>
<dbReference type="eggNOG" id="COG3091">
    <property type="taxonomic scope" value="Bacteria"/>
</dbReference>
<evidence type="ECO:0000259" key="1">
    <source>
        <dbReference type="SMART" id="SM00731"/>
    </source>
</evidence>
<protein>
    <submittedName>
        <fullName evidence="2">Metallopeptidase, SprT family</fullName>
        <ecNumber evidence="2">3.4.24.-</ecNumber>
    </submittedName>
</protein>
<dbReference type="EMBL" id="ADNY01000066">
    <property type="protein sequence ID" value="EFG54849.1"/>
    <property type="molecule type" value="Genomic_DNA"/>
</dbReference>
<dbReference type="OrthoDB" id="9799909at2"/>
<sequence>MNEEELQKLVEQISLQSFGRPFLHLIKINRRMTTTGGRYHLDDHHLEFNAHFLTPDHYSNLVGIIKHELCHYHLHLLGLGYQHRDHDFKVLLKRVGGSRYAPDIGLRKTRKRHYLYVCQNCGLQYPRVRRLNTRRYRCGRCHGKLKLVKK</sequence>
<dbReference type="AlphaFoldDB" id="D4YVQ3"/>
<keyword evidence="2" id="KW-0378">Hydrolase</keyword>
<accession>D4YVQ3</accession>
<reference evidence="2 3" key="1">
    <citation type="submission" date="2010-04" db="EMBL/GenBank/DDBJ databases">
        <authorList>
            <person name="Muzny D."/>
            <person name="Qin X."/>
            <person name="Deng J."/>
            <person name="Jiang H."/>
            <person name="Liu Y."/>
            <person name="Qu J."/>
            <person name="Song X.-Z."/>
            <person name="Zhang L."/>
            <person name="Thornton R."/>
            <person name="Coyle M."/>
            <person name="Francisco L."/>
            <person name="Jackson L."/>
            <person name="Javaid M."/>
            <person name="Korchina V."/>
            <person name="Kovar C."/>
            <person name="Mata R."/>
            <person name="Mathew T."/>
            <person name="Ngo R."/>
            <person name="Nguyen L."/>
            <person name="Nguyen N."/>
            <person name="Okwuonu G."/>
            <person name="Ongeri F."/>
            <person name="Pham C."/>
            <person name="Simmons D."/>
            <person name="Wilczek-Boney K."/>
            <person name="Hale W."/>
            <person name="Jakkamsetti A."/>
            <person name="Pham P."/>
            <person name="Ruth R."/>
            <person name="San Lucas F."/>
            <person name="Warren J."/>
            <person name="Zhang J."/>
            <person name="Zhao Z."/>
            <person name="Zhou C."/>
            <person name="Zhu D."/>
            <person name="Lee S."/>
            <person name="Bess C."/>
            <person name="Blankenburg K."/>
            <person name="Forbes L."/>
            <person name="Fu Q."/>
            <person name="Gubbala S."/>
            <person name="Hirani K."/>
            <person name="Jayaseelan J.C."/>
            <person name="Lara F."/>
            <person name="Munidasa M."/>
            <person name="Palculict T."/>
            <person name="Patil S."/>
            <person name="Pu L.-L."/>
            <person name="Saada N."/>
            <person name="Tang L."/>
            <person name="Weissenberger G."/>
            <person name="Zhu Y."/>
            <person name="Hemphill L."/>
            <person name="Shang Y."/>
            <person name="Youmans B."/>
            <person name="Ayvaz T."/>
            <person name="Ross M."/>
            <person name="Santibanez J."/>
            <person name="Aqrawi P."/>
            <person name="Gross S."/>
            <person name="Joshi V."/>
            <person name="Fowler G."/>
            <person name="Nazareth L."/>
            <person name="Reid J."/>
            <person name="Worley K."/>
            <person name="Petrosino J."/>
            <person name="Highlander S."/>
            <person name="Gibbs R."/>
        </authorList>
    </citation>
    <scope>NUCLEOTIDE SEQUENCE [LARGE SCALE GENOMIC DNA]</scope>
    <source>
        <strain evidence="2 3">DSM 11664</strain>
    </source>
</reference>
<dbReference type="Pfam" id="PF10263">
    <property type="entry name" value="SprT-like"/>
    <property type="match status" value="1"/>
</dbReference>
<comment type="caution">
    <text evidence="2">The sequence shown here is derived from an EMBL/GenBank/DDBJ whole genome shotgun (WGS) entry which is preliminary data.</text>
</comment>
<evidence type="ECO:0000313" key="3">
    <source>
        <dbReference type="Proteomes" id="UP000004069"/>
    </source>
</evidence>
<dbReference type="STRING" id="83683.B1745_05450"/>
<dbReference type="GO" id="GO:0016787">
    <property type="term" value="F:hydrolase activity"/>
    <property type="evidence" value="ECO:0007669"/>
    <property type="project" value="UniProtKB-KW"/>
</dbReference>
<evidence type="ECO:0000313" key="2">
    <source>
        <dbReference type="EMBL" id="EFG54849.1"/>
    </source>
</evidence>
<dbReference type="Proteomes" id="UP000004069">
    <property type="component" value="Unassembled WGS sequence"/>
</dbReference>
<dbReference type="InterPro" id="IPR035240">
    <property type="entry name" value="SprT_Zn_ribbon"/>
</dbReference>
<dbReference type="GO" id="GO:0006950">
    <property type="term" value="P:response to stress"/>
    <property type="evidence" value="ECO:0007669"/>
    <property type="project" value="UniProtKB-ARBA"/>
</dbReference>
<keyword evidence="3" id="KW-1185">Reference proteome</keyword>
<proteinExistence type="predicted"/>
<feature type="domain" description="SprT-like" evidence="1">
    <location>
        <begin position="4"/>
        <end position="148"/>
    </location>
</feature>
<dbReference type="RefSeq" id="WP_006352761.1">
    <property type="nucleotide sequence ID" value="NZ_ADNY01000066.1"/>
</dbReference>
<gene>
    <name evidence="2" type="ORF">HMPREF0493_1614</name>
</gene>
<dbReference type="InterPro" id="IPR006640">
    <property type="entry name" value="SprT-like_domain"/>
</dbReference>
<organism evidence="2 3">
    <name type="scientific">Lactobacillus amylolyticus DSM 11664</name>
    <dbReference type="NCBI Taxonomy" id="585524"/>
    <lineage>
        <taxon>Bacteria</taxon>
        <taxon>Bacillati</taxon>
        <taxon>Bacillota</taxon>
        <taxon>Bacilli</taxon>
        <taxon>Lactobacillales</taxon>
        <taxon>Lactobacillaceae</taxon>
        <taxon>Lactobacillus</taxon>
    </lineage>
</organism>
<name>D4YVQ3_9LACO</name>
<dbReference type="SMART" id="SM00731">
    <property type="entry name" value="SprT"/>
    <property type="match status" value="1"/>
</dbReference>
<dbReference type="Pfam" id="PF17283">
    <property type="entry name" value="Zn_ribbon_SprT"/>
    <property type="match status" value="1"/>
</dbReference>
<dbReference type="EC" id="3.4.24.-" evidence="2"/>
<dbReference type="PATRIC" id="fig|585524.9.peg.604"/>